<gene>
    <name evidence="2" type="ORF">OJ962_13195</name>
</gene>
<organism evidence="2 3">
    <name type="scientific">Solirubrobacter deserti</name>
    <dbReference type="NCBI Taxonomy" id="2282478"/>
    <lineage>
        <taxon>Bacteria</taxon>
        <taxon>Bacillati</taxon>
        <taxon>Actinomycetota</taxon>
        <taxon>Thermoleophilia</taxon>
        <taxon>Solirubrobacterales</taxon>
        <taxon>Solirubrobacteraceae</taxon>
        <taxon>Solirubrobacter</taxon>
    </lineage>
</organism>
<dbReference type="InterPro" id="IPR001387">
    <property type="entry name" value="Cro/C1-type_HTH"/>
</dbReference>
<comment type="caution">
    <text evidence="2">The sequence shown here is derived from an EMBL/GenBank/DDBJ whole genome shotgun (WGS) entry which is preliminary data.</text>
</comment>
<protein>
    <submittedName>
        <fullName evidence="2">Helix-turn-helix transcriptional regulator</fullName>
    </submittedName>
</protein>
<dbReference type="PROSITE" id="PS50943">
    <property type="entry name" value="HTH_CROC1"/>
    <property type="match status" value="1"/>
</dbReference>
<dbReference type="SUPFAM" id="SSF47413">
    <property type="entry name" value="lambda repressor-like DNA-binding domains"/>
    <property type="match status" value="1"/>
</dbReference>
<dbReference type="SMART" id="SM00530">
    <property type="entry name" value="HTH_XRE"/>
    <property type="match status" value="1"/>
</dbReference>
<dbReference type="Gene3D" id="3.30.450.180">
    <property type="match status" value="1"/>
</dbReference>
<sequence>MGQSRELSQFLAARRAAVTPADVGIPVHGRRQVAGLRREEVASLAGVSVEYYKRLERGQATSPSDSVLGALADALRLNATERSHLFDLARAAGPACPTPRAEPAALRPIAQRVLDTIQAAAVVINARGDYIGANALGRALFEPLFDSPEGANSARFLFLDPAARTFWVDWEQIAKATVGSLRSYAGANPCDPALTSLVGELSTRSEAFRTWWAAHTVHAHQAGVKRVRHPLVGEVTVNYEMLTFAADDVPMAVYTPEPGSASEAALNLLGSWIATPAAV</sequence>
<evidence type="ECO:0000313" key="2">
    <source>
        <dbReference type="EMBL" id="MDA0138452.1"/>
    </source>
</evidence>
<dbReference type="RefSeq" id="WP_202958461.1">
    <property type="nucleotide sequence ID" value="NZ_JAPCID010000016.1"/>
</dbReference>
<accession>A0ABT4RIW3</accession>
<dbReference type="Proteomes" id="UP001147700">
    <property type="component" value="Unassembled WGS sequence"/>
</dbReference>
<dbReference type="InterPro" id="IPR041413">
    <property type="entry name" value="MLTR_LBD"/>
</dbReference>
<dbReference type="CDD" id="cd00093">
    <property type="entry name" value="HTH_XRE"/>
    <property type="match status" value="1"/>
</dbReference>
<name>A0ABT4RIW3_9ACTN</name>
<keyword evidence="3" id="KW-1185">Reference proteome</keyword>
<feature type="domain" description="HTH cro/C1-type" evidence="1">
    <location>
        <begin position="31"/>
        <end position="82"/>
    </location>
</feature>
<dbReference type="Pfam" id="PF17765">
    <property type="entry name" value="MLTR_LBD"/>
    <property type="match status" value="1"/>
</dbReference>
<dbReference type="PANTHER" id="PTHR35010:SF2">
    <property type="entry name" value="BLL4672 PROTEIN"/>
    <property type="match status" value="1"/>
</dbReference>
<dbReference type="EMBL" id="JAPCID010000016">
    <property type="protein sequence ID" value="MDA0138452.1"/>
    <property type="molecule type" value="Genomic_DNA"/>
</dbReference>
<dbReference type="InterPro" id="IPR010982">
    <property type="entry name" value="Lambda_DNA-bd_dom_sf"/>
</dbReference>
<dbReference type="PANTHER" id="PTHR35010">
    <property type="entry name" value="BLL4672 PROTEIN-RELATED"/>
    <property type="match status" value="1"/>
</dbReference>
<evidence type="ECO:0000313" key="3">
    <source>
        <dbReference type="Proteomes" id="UP001147700"/>
    </source>
</evidence>
<dbReference type="Pfam" id="PF13560">
    <property type="entry name" value="HTH_31"/>
    <property type="match status" value="1"/>
</dbReference>
<proteinExistence type="predicted"/>
<dbReference type="Gene3D" id="1.10.260.40">
    <property type="entry name" value="lambda repressor-like DNA-binding domains"/>
    <property type="match status" value="1"/>
</dbReference>
<evidence type="ECO:0000259" key="1">
    <source>
        <dbReference type="PROSITE" id="PS50943"/>
    </source>
</evidence>
<reference evidence="2" key="1">
    <citation type="submission" date="2022-10" db="EMBL/GenBank/DDBJ databases">
        <title>The WGS of Solirubrobacter sp. CPCC 204708.</title>
        <authorList>
            <person name="Jiang Z."/>
        </authorList>
    </citation>
    <scope>NUCLEOTIDE SEQUENCE</scope>
    <source>
        <strain evidence="2">CPCC 204708</strain>
    </source>
</reference>